<organism evidence="12 13">
    <name type="scientific">Fusarium circinatum</name>
    <name type="common">Pitch canker fungus</name>
    <name type="synonym">Gibberella circinata</name>
    <dbReference type="NCBI Taxonomy" id="48490"/>
    <lineage>
        <taxon>Eukaryota</taxon>
        <taxon>Fungi</taxon>
        <taxon>Dikarya</taxon>
        <taxon>Ascomycota</taxon>
        <taxon>Pezizomycotina</taxon>
        <taxon>Sordariomycetes</taxon>
        <taxon>Hypocreomycetidae</taxon>
        <taxon>Hypocreales</taxon>
        <taxon>Nectriaceae</taxon>
        <taxon>Fusarium</taxon>
        <taxon>Fusarium fujikuroi species complex</taxon>
    </lineage>
</organism>
<dbReference type="Pfam" id="PF00097">
    <property type="entry name" value="zf-C3HC4"/>
    <property type="match status" value="1"/>
</dbReference>
<feature type="region of interest" description="Disordered" evidence="8">
    <location>
        <begin position="42"/>
        <end position="72"/>
    </location>
</feature>
<dbReference type="Gene3D" id="3.40.50.10810">
    <property type="entry name" value="Tandem AAA-ATPase domain"/>
    <property type="match status" value="1"/>
</dbReference>
<dbReference type="InterPro" id="IPR013083">
    <property type="entry name" value="Znf_RING/FYVE/PHD"/>
</dbReference>
<dbReference type="SUPFAM" id="SSF52540">
    <property type="entry name" value="P-loop containing nucleoside triphosphate hydrolases"/>
    <property type="match status" value="2"/>
</dbReference>
<dbReference type="SMART" id="SM00184">
    <property type="entry name" value="RING"/>
    <property type="match status" value="1"/>
</dbReference>
<evidence type="ECO:0000259" key="9">
    <source>
        <dbReference type="PROSITE" id="PS50089"/>
    </source>
</evidence>
<dbReference type="GO" id="GO:0016787">
    <property type="term" value="F:hydrolase activity"/>
    <property type="evidence" value="ECO:0007669"/>
    <property type="project" value="UniProtKB-KW"/>
</dbReference>
<dbReference type="GO" id="GO:0008270">
    <property type="term" value="F:zinc ion binding"/>
    <property type="evidence" value="ECO:0007669"/>
    <property type="project" value="UniProtKB-KW"/>
</dbReference>
<dbReference type="PROSITE" id="PS00518">
    <property type="entry name" value="ZF_RING_1"/>
    <property type="match status" value="1"/>
</dbReference>
<name>A0A8H5WGA1_FUSCI</name>
<keyword evidence="5" id="KW-0862">Zinc</keyword>
<evidence type="ECO:0000313" key="12">
    <source>
        <dbReference type="EMBL" id="KAF5658951.1"/>
    </source>
</evidence>
<keyword evidence="3 7" id="KW-0863">Zinc-finger</keyword>
<reference evidence="13" key="1">
    <citation type="journal article" date="2020" name="BMC Genomics">
        <title>Correction to: Identification and distribution of gene clusters required for synthesis of sphingolipid metabolism inhibitors in diverse species of the filamentous fungus Fusarium.</title>
        <authorList>
            <person name="Kim H.S."/>
            <person name="Lohmar J.M."/>
            <person name="Busman M."/>
            <person name="Brown D.W."/>
            <person name="Naumann T.A."/>
            <person name="Divon H.H."/>
            <person name="Lysoe E."/>
            <person name="Uhlig S."/>
            <person name="Proctor R.H."/>
        </authorList>
    </citation>
    <scope>NUCLEOTIDE SEQUENCE [LARGE SCALE GENOMIC DNA]</scope>
    <source>
        <strain evidence="13">NRRL 25331</strain>
    </source>
</reference>
<dbReference type="FunFam" id="3.40.50.10810:FF:000059">
    <property type="entry name" value="SNF2 family helicase/ATPase, putative"/>
    <property type="match status" value="1"/>
</dbReference>
<dbReference type="Gene3D" id="3.30.40.10">
    <property type="entry name" value="Zinc/RING finger domain, C3HC4 (zinc finger)"/>
    <property type="match status" value="1"/>
</dbReference>
<dbReference type="SUPFAM" id="SSF57850">
    <property type="entry name" value="RING/U-box"/>
    <property type="match status" value="1"/>
</dbReference>
<dbReference type="InterPro" id="IPR052583">
    <property type="entry name" value="ATP-helicase/E3_Ub-Ligase"/>
</dbReference>
<dbReference type="GO" id="GO:0005634">
    <property type="term" value="C:nucleus"/>
    <property type="evidence" value="ECO:0007669"/>
    <property type="project" value="TreeGrafter"/>
</dbReference>
<dbReference type="InterPro" id="IPR017907">
    <property type="entry name" value="Znf_RING_CS"/>
</dbReference>
<dbReference type="InterPro" id="IPR014001">
    <property type="entry name" value="Helicase_ATP-bd"/>
</dbReference>
<dbReference type="FunFam" id="3.40.50.300:FF:001870">
    <property type="entry name" value="SNF2 family helicase/ATPase, putative"/>
    <property type="match status" value="1"/>
</dbReference>
<dbReference type="CDD" id="cd18793">
    <property type="entry name" value="SF2_C_SNF"/>
    <property type="match status" value="1"/>
</dbReference>
<evidence type="ECO:0000256" key="6">
    <source>
        <dbReference type="ARBA" id="ARBA00022840"/>
    </source>
</evidence>
<dbReference type="InterPro" id="IPR000330">
    <property type="entry name" value="SNF2_N"/>
</dbReference>
<evidence type="ECO:0000256" key="1">
    <source>
        <dbReference type="ARBA" id="ARBA00022723"/>
    </source>
</evidence>
<feature type="compositionally biased region" description="Polar residues" evidence="8">
    <location>
        <begin position="1152"/>
        <end position="1165"/>
    </location>
</feature>
<comment type="caution">
    <text evidence="12">The sequence shown here is derived from an EMBL/GenBank/DDBJ whole genome shotgun (WGS) entry which is preliminary data.</text>
</comment>
<dbReference type="InterPro" id="IPR027417">
    <property type="entry name" value="P-loop_NTPase"/>
</dbReference>
<dbReference type="PANTHER" id="PTHR45865">
    <property type="entry name" value="E3 UBIQUITIN-PROTEIN LIGASE SHPRH FAMILY MEMBER"/>
    <property type="match status" value="1"/>
</dbReference>
<dbReference type="Pfam" id="PF26021">
    <property type="entry name" value="Ferritin_C144_05"/>
    <property type="match status" value="1"/>
</dbReference>
<feature type="region of interest" description="Disordered" evidence="8">
    <location>
        <begin position="1146"/>
        <end position="1175"/>
    </location>
</feature>
<feature type="domain" description="RING-type" evidence="9">
    <location>
        <begin position="1108"/>
        <end position="1146"/>
    </location>
</feature>
<keyword evidence="2" id="KW-0547">Nucleotide-binding</keyword>
<dbReference type="InterPro" id="IPR001650">
    <property type="entry name" value="Helicase_C-like"/>
</dbReference>
<dbReference type="InterPro" id="IPR001841">
    <property type="entry name" value="Znf_RING"/>
</dbReference>
<feature type="domain" description="Helicase C-terminal" evidence="11">
    <location>
        <begin position="1204"/>
        <end position="1359"/>
    </location>
</feature>
<dbReference type="PROSITE" id="PS50089">
    <property type="entry name" value="ZF_RING_2"/>
    <property type="match status" value="1"/>
</dbReference>
<dbReference type="CDD" id="cd18070">
    <property type="entry name" value="DEXQc_SHPRH"/>
    <property type="match status" value="1"/>
</dbReference>
<dbReference type="PANTHER" id="PTHR45865:SF1">
    <property type="entry name" value="E3 UBIQUITIN-PROTEIN LIGASE SHPRH"/>
    <property type="match status" value="1"/>
</dbReference>
<feature type="compositionally biased region" description="Polar residues" evidence="8">
    <location>
        <begin position="42"/>
        <end position="56"/>
    </location>
</feature>
<keyword evidence="13" id="KW-1185">Reference proteome</keyword>
<dbReference type="Pfam" id="PF00176">
    <property type="entry name" value="SNF2-rel_dom"/>
    <property type="match status" value="1"/>
</dbReference>
<evidence type="ECO:0000259" key="11">
    <source>
        <dbReference type="PROSITE" id="PS51194"/>
    </source>
</evidence>
<gene>
    <name evidence="12" type="ORF">FCIRC_12677</name>
</gene>
<dbReference type="InterPro" id="IPR049730">
    <property type="entry name" value="SNF2/RAD54-like_C"/>
</dbReference>
<dbReference type="EMBL" id="JAAQPE010000562">
    <property type="protein sequence ID" value="KAF5658951.1"/>
    <property type="molecule type" value="Genomic_DNA"/>
</dbReference>
<keyword evidence="4" id="KW-0378">Hydrolase</keyword>
<feature type="domain" description="Helicase ATP-binding" evidence="10">
    <location>
        <begin position="327"/>
        <end position="527"/>
    </location>
</feature>
<dbReference type="PROSITE" id="PS51194">
    <property type="entry name" value="HELICASE_CTER"/>
    <property type="match status" value="1"/>
</dbReference>
<dbReference type="GO" id="GO:0000209">
    <property type="term" value="P:protein polyubiquitination"/>
    <property type="evidence" value="ECO:0007669"/>
    <property type="project" value="TreeGrafter"/>
</dbReference>
<dbReference type="GO" id="GO:0061630">
    <property type="term" value="F:ubiquitin protein ligase activity"/>
    <property type="evidence" value="ECO:0007669"/>
    <property type="project" value="TreeGrafter"/>
</dbReference>
<dbReference type="InterPro" id="IPR038718">
    <property type="entry name" value="SNF2-like_sf"/>
</dbReference>
<evidence type="ECO:0000313" key="13">
    <source>
        <dbReference type="Proteomes" id="UP000572754"/>
    </source>
</evidence>
<reference evidence="12 13" key="2">
    <citation type="submission" date="2020-05" db="EMBL/GenBank/DDBJ databases">
        <title>Identification and distribution of gene clusters putatively required for synthesis of sphingolipid metabolism inhibitors in phylogenetically diverse species of the filamentous fungus Fusarium.</title>
        <authorList>
            <person name="Kim H.-S."/>
            <person name="Busman M."/>
            <person name="Brown D.W."/>
            <person name="Divon H."/>
            <person name="Uhlig S."/>
            <person name="Proctor R.H."/>
        </authorList>
    </citation>
    <scope>NUCLEOTIDE SEQUENCE [LARGE SCALE GENOMIC DNA]</scope>
    <source>
        <strain evidence="12 13">NRRL 25331</strain>
    </source>
</reference>
<dbReference type="Gene3D" id="3.40.50.300">
    <property type="entry name" value="P-loop containing nucleotide triphosphate hydrolases"/>
    <property type="match status" value="1"/>
</dbReference>
<evidence type="ECO:0000256" key="5">
    <source>
        <dbReference type="ARBA" id="ARBA00022833"/>
    </source>
</evidence>
<dbReference type="InterPro" id="IPR018957">
    <property type="entry name" value="Znf_C3HC4_RING-type"/>
</dbReference>
<dbReference type="GO" id="GO:0006974">
    <property type="term" value="P:DNA damage response"/>
    <property type="evidence" value="ECO:0007669"/>
    <property type="project" value="TreeGrafter"/>
</dbReference>
<accession>A0A8H5WGA1</accession>
<proteinExistence type="predicted"/>
<dbReference type="Pfam" id="PF00271">
    <property type="entry name" value="Helicase_C"/>
    <property type="match status" value="1"/>
</dbReference>
<evidence type="ECO:0000256" key="7">
    <source>
        <dbReference type="PROSITE-ProRule" id="PRU00175"/>
    </source>
</evidence>
<evidence type="ECO:0000256" key="4">
    <source>
        <dbReference type="ARBA" id="ARBA00022801"/>
    </source>
</evidence>
<dbReference type="Proteomes" id="UP000572754">
    <property type="component" value="Unassembled WGS sequence"/>
</dbReference>
<evidence type="ECO:0000259" key="10">
    <source>
        <dbReference type="PROSITE" id="PS51192"/>
    </source>
</evidence>
<keyword evidence="1" id="KW-0479">Metal-binding</keyword>
<protein>
    <submittedName>
        <fullName evidence="12">Rad8 Rdh54p</fullName>
    </submittedName>
</protein>
<dbReference type="SMART" id="SM00487">
    <property type="entry name" value="DEXDc"/>
    <property type="match status" value="1"/>
</dbReference>
<keyword evidence="6" id="KW-0067">ATP-binding</keyword>
<dbReference type="PROSITE" id="PS51192">
    <property type="entry name" value="HELICASE_ATP_BIND_1"/>
    <property type="match status" value="1"/>
</dbReference>
<sequence length="1435" mass="163999">MGRCKATARRRPTAKAPHLHIGLDDLMPTSFVEGLISLMISENETSDQPSSSQENGPPTKRRKTESPMTSNAIPIAKKEFTISRPCAGSSSKSQSFICKNVDRYINIDFKDNQLCMNSRKDYPSEPLDVLIRLRRAEEDDQMKISYVLDSSSQRASQPNALWGTFDLELQWQGRQVKMAFCRNFYWNTSPSPHSQYRSSLDRCSSQPFINFLLRGSRSTGTSYRPSTWSPMDFYEAAFVPRKDEKPPETIQVDALESTLFPYQKRTLQWLLRREGVQWSADMRRVVPYVPENQDSVYDFKKLTDVAGNEYYLSELFHTVTRDISLFRQAEASIKGGILAEEMGLGKTLEVLGLILLHQRSRPLIQSEYESQAELTPSGATLIVTPPSLKDQWASEIARHAPGLSVKVYEGRKRILEADEQQATDELAGHDIILTTYSVLSSELHFTITPPERSRRHARVYDRPKSPLVQISWWRICLDEAQMIESGYSQAAKVARVLPRINAWGITGTPVKNDVEDLQGLLLFLQYEPYCSVNQIWQDLIRHHKSVFQRLFNRIAIRHTKSLVRDELVLPSQKRFVISMPFTAVEEQHYQSLYREMAEACGLSLEGAPIVEDWKPEDHEEDMRTWLVRLRQTALHPEVAAYNRRTLGNSKNRPMRTVDEVLDAMLEQSESAIRSEERAYLSSKLTRGQLYENSPRVKEALEIWLSVREEARKLVSKARDELKSLAVSRIGPASHEDSDIDDDSGVEEKGQLFESRRRLRGALEMYHRAVFFCANAYFQIRENSEMTEPESEDFLRIKKLEDEHYEEAKAIRREILQEPHHKATRLMAKVAQKASEQSFVEIPELTVNEERGIESGRIVDDLEALCNELNDQANVIDEWREHLVGLVLKPLVDEEEEAETTGDEYGESAKIQDELMVYVQALRAIIADRQDALTGQTNELIKHETQTSLRLAANEEGPAPEKLIELLALRDQIKPRSTSMRKAISEFRGLTSKLARDTTRSILEGRIADRQLKATQAILNTQSKLITALEAEVDKFKNIMNLRLEYYRQLQVVSDSVLPYEEPVTEELMRRMKTNEENMRQRLSAAEAKHRYLLHLKEAGNKSNEPRMCVICQTNFIIGVLTVCGHQFCKECMMLWFNAHHNCPQLKVHSDDPSQSQDGTENSPEQKQTDSPKKTGIYSEFNSDKLAEIQKIELDGPSFTTKVDTLVKHLMWLRESDPGAKSIVFSQYKGFLGILHNAFSRFRIGYASIDDPDGIKRFKEDASVECFLLHARAHSSGLNLVNASHVFLCEPLLNTALELQAIARVDRIGQMHETTVWLYLVSGTVEESIYNLSVQRRMEHMGRVNKGKSKQSTPELLDVNIEAANTLELEQASLSRLMSKDKSAGEIVGNNDLWECLFGHIARKDTEPEKDIRLQEKAVMGYLAAEAAEERMDRND</sequence>
<dbReference type="GO" id="GO:0005524">
    <property type="term" value="F:ATP binding"/>
    <property type="evidence" value="ECO:0007669"/>
    <property type="project" value="InterPro"/>
</dbReference>
<dbReference type="InterPro" id="IPR059033">
    <property type="entry name" value="C144_05_dom"/>
</dbReference>
<evidence type="ECO:0000256" key="8">
    <source>
        <dbReference type="SAM" id="MobiDB-lite"/>
    </source>
</evidence>
<evidence type="ECO:0000256" key="3">
    <source>
        <dbReference type="ARBA" id="ARBA00022771"/>
    </source>
</evidence>
<evidence type="ECO:0000256" key="2">
    <source>
        <dbReference type="ARBA" id="ARBA00022741"/>
    </source>
</evidence>